<feature type="transmembrane region" description="Helical" evidence="1">
    <location>
        <begin position="169"/>
        <end position="189"/>
    </location>
</feature>
<dbReference type="Pfam" id="PF06197">
    <property type="entry name" value="DUF998"/>
    <property type="match status" value="1"/>
</dbReference>
<feature type="transmembrane region" description="Helical" evidence="1">
    <location>
        <begin position="67"/>
        <end position="86"/>
    </location>
</feature>
<feature type="transmembrane region" description="Helical" evidence="1">
    <location>
        <begin position="98"/>
        <end position="116"/>
    </location>
</feature>
<protein>
    <submittedName>
        <fullName evidence="2">DUF998 domain-containing protein</fullName>
    </submittedName>
</protein>
<dbReference type="Proteomes" id="UP001589890">
    <property type="component" value="Unassembled WGS sequence"/>
</dbReference>
<comment type="caution">
    <text evidence="2">The sequence shown here is derived from an EMBL/GenBank/DDBJ whole genome shotgun (WGS) entry which is preliminary data.</text>
</comment>
<name>A0ABV6QYA9_9ACTN</name>
<dbReference type="EMBL" id="JBHLTC010000057">
    <property type="protein sequence ID" value="MFC0629485.1"/>
    <property type="molecule type" value="Genomic_DNA"/>
</dbReference>
<organism evidence="2 3">
    <name type="scientific">Kribbella deserti</name>
    <dbReference type="NCBI Taxonomy" id="1926257"/>
    <lineage>
        <taxon>Bacteria</taxon>
        <taxon>Bacillati</taxon>
        <taxon>Actinomycetota</taxon>
        <taxon>Actinomycetes</taxon>
        <taxon>Propionibacteriales</taxon>
        <taxon>Kribbellaceae</taxon>
        <taxon>Kribbella</taxon>
    </lineage>
</organism>
<keyword evidence="3" id="KW-1185">Reference proteome</keyword>
<reference evidence="2 3" key="1">
    <citation type="submission" date="2024-09" db="EMBL/GenBank/DDBJ databases">
        <authorList>
            <person name="Sun Q."/>
            <person name="Mori K."/>
        </authorList>
    </citation>
    <scope>NUCLEOTIDE SEQUENCE [LARGE SCALE GENOMIC DNA]</scope>
    <source>
        <strain evidence="2 3">CGMCC 1.15906</strain>
    </source>
</reference>
<accession>A0ABV6QYA9</accession>
<keyword evidence="1" id="KW-0472">Membrane</keyword>
<keyword evidence="1" id="KW-1133">Transmembrane helix</keyword>
<sequence>MTTTASPTSAATRTQAAPYRGRTLLTALIVASPLWASVSLAQAATRDGFDLTRHPLSMLATGSLGWLQITNFILAGILTLIGAAGLKRTLASKWIPRLAGVYGIGMILSGVFTMDAGDGFPAGTPQGPPATLSWHAGLHLLFGCLSFVALTAALFVLGRHFSRRGERTWAVIARIGAVAVIVANVGSMAGAPGPSVWLAAGVISAMLVLSAITAKLRHDA</sequence>
<gene>
    <name evidence="2" type="ORF">ACFFGN_35810</name>
</gene>
<feature type="transmembrane region" description="Helical" evidence="1">
    <location>
        <begin position="136"/>
        <end position="157"/>
    </location>
</feature>
<keyword evidence="1" id="KW-0812">Transmembrane</keyword>
<proteinExistence type="predicted"/>
<evidence type="ECO:0000313" key="2">
    <source>
        <dbReference type="EMBL" id="MFC0629485.1"/>
    </source>
</evidence>
<dbReference type="InterPro" id="IPR009339">
    <property type="entry name" value="DUF998"/>
</dbReference>
<feature type="transmembrane region" description="Helical" evidence="1">
    <location>
        <begin position="195"/>
        <end position="214"/>
    </location>
</feature>
<dbReference type="RefSeq" id="WP_380057651.1">
    <property type="nucleotide sequence ID" value="NZ_JBHLTC010000057.1"/>
</dbReference>
<evidence type="ECO:0000256" key="1">
    <source>
        <dbReference type="SAM" id="Phobius"/>
    </source>
</evidence>
<evidence type="ECO:0000313" key="3">
    <source>
        <dbReference type="Proteomes" id="UP001589890"/>
    </source>
</evidence>